<organism evidence="3 4">
    <name type="scientific">Conexibacter arvalis</name>
    <dbReference type="NCBI Taxonomy" id="912552"/>
    <lineage>
        <taxon>Bacteria</taxon>
        <taxon>Bacillati</taxon>
        <taxon>Actinomycetota</taxon>
        <taxon>Thermoleophilia</taxon>
        <taxon>Solirubrobacterales</taxon>
        <taxon>Conexibacteraceae</taxon>
        <taxon>Conexibacter</taxon>
    </lineage>
</organism>
<dbReference type="EMBL" id="JACHNU010000001">
    <property type="protein sequence ID" value="MBB4660934.1"/>
    <property type="molecule type" value="Genomic_DNA"/>
</dbReference>
<dbReference type="GO" id="GO:0015833">
    <property type="term" value="P:peptide transport"/>
    <property type="evidence" value="ECO:0007669"/>
    <property type="project" value="TreeGrafter"/>
</dbReference>
<dbReference type="PROSITE" id="PS51257">
    <property type="entry name" value="PROKAR_LIPOPROTEIN"/>
    <property type="match status" value="1"/>
</dbReference>
<feature type="domain" description="Solute-binding protein family 5" evidence="2">
    <location>
        <begin position="98"/>
        <end position="447"/>
    </location>
</feature>
<evidence type="ECO:0000256" key="1">
    <source>
        <dbReference type="SAM" id="SignalP"/>
    </source>
</evidence>
<dbReference type="PIRSF" id="PIRSF002741">
    <property type="entry name" value="MppA"/>
    <property type="match status" value="1"/>
</dbReference>
<proteinExistence type="predicted"/>
<dbReference type="SUPFAM" id="SSF53850">
    <property type="entry name" value="Periplasmic binding protein-like II"/>
    <property type="match status" value="1"/>
</dbReference>
<evidence type="ECO:0000313" key="3">
    <source>
        <dbReference type="EMBL" id="MBB4660934.1"/>
    </source>
</evidence>
<evidence type="ECO:0000259" key="2">
    <source>
        <dbReference type="Pfam" id="PF00496"/>
    </source>
</evidence>
<sequence>MRRTRITWLASVLAAVLAAVAIAGCGGSGSDGTDTDVGMGADGGETTAAPASSGGAITVGAAQGIPQLNPAIRTFAWEEVLFPLVWNGLSKVTESGAVEPDLAERWEASADQRTWTFTLRSGVRFHDGTPVTAASVVSVFDYYTDRDTPTQEANKLAPIAKVTARGDDTVVFQLRTANALFPSAITNVKILDTRSLGTIDKRPVGTGPYTVAEFLPDDSVRLVRNPDYFGDPAPLDEIRLVKTSDPTAAVNSLRSGDLNVLWSMPASDAAQFEGDTAVKLLKPELPSQWPSWEMDATSPPFDDPKARQAVAYATDREAILEAAYFGQGLLAPTNNALATDNPAYGGDLQEYPYDLEMAKRLFAEAGVRAGDKLIWWGTAGANPEWQTSGEILQASLKEIGIELEIQNNEVSKWADKFYPAGKKFPGMIVPNFQSTPPEPAYSLNFYLKGRCECNWDSPEFEAAYRAAVAEPDESARQELWGRVQEIINREVPLIVPLQATVVSAQTADVAGAWVEGGGQLHLENAGLAG</sequence>
<keyword evidence="1" id="KW-0732">Signal</keyword>
<feature type="chain" id="PRO_5039110037" evidence="1">
    <location>
        <begin position="24"/>
        <end position="529"/>
    </location>
</feature>
<dbReference type="Proteomes" id="UP000585272">
    <property type="component" value="Unassembled WGS sequence"/>
</dbReference>
<evidence type="ECO:0000313" key="4">
    <source>
        <dbReference type="Proteomes" id="UP000585272"/>
    </source>
</evidence>
<dbReference type="Gene3D" id="3.40.190.10">
    <property type="entry name" value="Periplasmic binding protein-like II"/>
    <property type="match status" value="1"/>
</dbReference>
<dbReference type="Gene3D" id="3.90.76.10">
    <property type="entry name" value="Dipeptide-binding Protein, Domain 1"/>
    <property type="match status" value="1"/>
</dbReference>
<dbReference type="GO" id="GO:0042597">
    <property type="term" value="C:periplasmic space"/>
    <property type="evidence" value="ECO:0007669"/>
    <property type="project" value="UniProtKB-ARBA"/>
</dbReference>
<feature type="signal peptide" evidence="1">
    <location>
        <begin position="1"/>
        <end position="23"/>
    </location>
</feature>
<dbReference type="PANTHER" id="PTHR30290">
    <property type="entry name" value="PERIPLASMIC BINDING COMPONENT OF ABC TRANSPORTER"/>
    <property type="match status" value="1"/>
</dbReference>
<reference evidence="3 4" key="1">
    <citation type="submission" date="2020-08" db="EMBL/GenBank/DDBJ databases">
        <title>Genomic Encyclopedia of Archaeal and Bacterial Type Strains, Phase II (KMG-II): from individual species to whole genera.</title>
        <authorList>
            <person name="Goeker M."/>
        </authorList>
    </citation>
    <scope>NUCLEOTIDE SEQUENCE [LARGE SCALE GENOMIC DNA]</scope>
    <source>
        <strain evidence="3 4">DSM 23288</strain>
    </source>
</reference>
<dbReference type="CDD" id="cd00995">
    <property type="entry name" value="PBP2_NikA_DppA_OppA_like"/>
    <property type="match status" value="1"/>
</dbReference>
<dbReference type="InterPro" id="IPR000914">
    <property type="entry name" value="SBP_5_dom"/>
</dbReference>
<comment type="caution">
    <text evidence="3">The sequence shown here is derived from an EMBL/GenBank/DDBJ whole genome shotgun (WGS) entry which is preliminary data.</text>
</comment>
<dbReference type="Gene3D" id="3.10.105.10">
    <property type="entry name" value="Dipeptide-binding Protein, Domain 3"/>
    <property type="match status" value="1"/>
</dbReference>
<keyword evidence="4" id="KW-1185">Reference proteome</keyword>
<accession>A0A840I9Z0</accession>
<dbReference type="InterPro" id="IPR039424">
    <property type="entry name" value="SBP_5"/>
</dbReference>
<name>A0A840I9Z0_9ACTN</name>
<dbReference type="RefSeq" id="WP_183338664.1">
    <property type="nucleotide sequence ID" value="NZ_JACHNU010000001.1"/>
</dbReference>
<dbReference type="Pfam" id="PF00496">
    <property type="entry name" value="SBP_bac_5"/>
    <property type="match status" value="1"/>
</dbReference>
<dbReference type="GO" id="GO:1904680">
    <property type="term" value="F:peptide transmembrane transporter activity"/>
    <property type="evidence" value="ECO:0007669"/>
    <property type="project" value="TreeGrafter"/>
</dbReference>
<dbReference type="GO" id="GO:0043190">
    <property type="term" value="C:ATP-binding cassette (ABC) transporter complex"/>
    <property type="evidence" value="ECO:0007669"/>
    <property type="project" value="InterPro"/>
</dbReference>
<gene>
    <name evidence="3" type="ORF">BDZ31_000507</name>
</gene>
<protein>
    <submittedName>
        <fullName evidence="3">Peptide/nickel transport system substrate-binding protein</fullName>
    </submittedName>
</protein>
<dbReference type="InterPro" id="IPR030678">
    <property type="entry name" value="Peptide/Ni-bd"/>
</dbReference>
<dbReference type="AlphaFoldDB" id="A0A840I9Z0"/>